<dbReference type="HOGENOM" id="CLU_2905209_0_0_1"/>
<dbReference type="EMBL" id="DS178263">
    <property type="protein sequence ID" value="EHS63151.1"/>
    <property type="molecule type" value="Genomic_DNA"/>
</dbReference>
<feature type="region of interest" description="Disordered" evidence="1">
    <location>
        <begin position="1"/>
        <end position="62"/>
    </location>
</feature>
<evidence type="ECO:0000313" key="3">
    <source>
        <dbReference type="Proteomes" id="UP000008783"/>
    </source>
</evidence>
<dbReference type="Proteomes" id="UP000008783">
    <property type="component" value="Unassembled WGS sequence"/>
</dbReference>
<dbReference type="GeneID" id="13541410"/>
<name>H6QP37_PUCGT</name>
<dbReference type="KEGG" id="pgr:PGTG_20736"/>
<dbReference type="InParanoid" id="H6QP37"/>
<evidence type="ECO:0000256" key="1">
    <source>
        <dbReference type="SAM" id="MobiDB-lite"/>
    </source>
</evidence>
<dbReference type="VEuPathDB" id="FungiDB:PGTG_20736"/>
<reference evidence="3" key="1">
    <citation type="journal article" date="2011" name="Proc. Natl. Acad. Sci. U.S.A.">
        <title>Obligate biotrophy features unraveled by the genomic analysis of rust fungi.</title>
        <authorList>
            <person name="Duplessis S."/>
            <person name="Cuomo C.A."/>
            <person name="Lin Y.-C."/>
            <person name="Aerts A."/>
            <person name="Tisserant E."/>
            <person name="Veneault-Fourrey C."/>
            <person name="Joly D.L."/>
            <person name="Hacquard S."/>
            <person name="Amselem J."/>
            <person name="Cantarel B.L."/>
            <person name="Chiu R."/>
            <person name="Coutinho P.M."/>
            <person name="Feau N."/>
            <person name="Field M."/>
            <person name="Frey P."/>
            <person name="Gelhaye E."/>
            <person name="Goldberg J."/>
            <person name="Grabherr M.G."/>
            <person name="Kodira C.D."/>
            <person name="Kohler A."/>
            <person name="Kuees U."/>
            <person name="Lindquist E.A."/>
            <person name="Lucas S.M."/>
            <person name="Mago R."/>
            <person name="Mauceli E."/>
            <person name="Morin E."/>
            <person name="Murat C."/>
            <person name="Pangilinan J.L."/>
            <person name="Park R."/>
            <person name="Pearson M."/>
            <person name="Quesneville H."/>
            <person name="Rouhier N."/>
            <person name="Sakthikumar S."/>
            <person name="Salamov A.A."/>
            <person name="Schmutz J."/>
            <person name="Selles B."/>
            <person name="Shapiro H."/>
            <person name="Tanguay P."/>
            <person name="Tuskan G.A."/>
            <person name="Henrissat B."/>
            <person name="Van de Peer Y."/>
            <person name="Rouze P."/>
            <person name="Ellis J.G."/>
            <person name="Dodds P.N."/>
            <person name="Schein J.E."/>
            <person name="Zhong S."/>
            <person name="Hamelin R.C."/>
            <person name="Grigoriev I.V."/>
            <person name="Szabo L.J."/>
            <person name="Martin F."/>
        </authorList>
    </citation>
    <scope>NUCLEOTIDE SEQUENCE [LARGE SCALE GENOMIC DNA]</scope>
    <source>
        <strain evidence="3">CRL 75-36-700-3 / race SCCL</strain>
    </source>
</reference>
<keyword evidence="3" id="KW-1185">Reference proteome</keyword>
<proteinExistence type="predicted"/>
<sequence length="62" mass="6394">MSGEDDMETGSENEATNRPGGSTSVGAPGGGEESNDEEFDKILEGDGGDEDDDGKFLAFPSH</sequence>
<evidence type="ECO:0000313" key="2">
    <source>
        <dbReference type="EMBL" id="EHS63151.1"/>
    </source>
</evidence>
<organism evidence="2 3">
    <name type="scientific">Puccinia graminis f. sp. tritici (strain CRL 75-36-700-3 / race SCCL)</name>
    <name type="common">Black stem rust fungus</name>
    <dbReference type="NCBI Taxonomy" id="418459"/>
    <lineage>
        <taxon>Eukaryota</taxon>
        <taxon>Fungi</taxon>
        <taxon>Dikarya</taxon>
        <taxon>Basidiomycota</taxon>
        <taxon>Pucciniomycotina</taxon>
        <taxon>Pucciniomycetes</taxon>
        <taxon>Pucciniales</taxon>
        <taxon>Pucciniaceae</taxon>
        <taxon>Puccinia</taxon>
    </lineage>
</organism>
<feature type="compositionally biased region" description="Acidic residues" evidence="1">
    <location>
        <begin position="1"/>
        <end position="11"/>
    </location>
</feature>
<accession>H6QP37</accession>
<dbReference type="RefSeq" id="XP_003890706.1">
    <property type="nucleotide sequence ID" value="XM_003890657.1"/>
</dbReference>
<gene>
    <name evidence="2" type="ORF">PGTG_20736</name>
</gene>
<dbReference type="AlphaFoldDB" id="H6QP37"/>
<protein>
    <submittedName>
        <fullName evidence="2">Uncharacterized protein</fullName>
    </submittedName>
</protein>